<gene>
    <name evidence="4" type="ORF">ZIOFF_044388</name>
</gene>
<accession>A0A8J5FYF0</accession>
<dbReference type="Pfam" id="PF16211">
    <property type="entry name" value="Histone_H2A_C"/>
    <property type="match status" value="1"/>
</dbReference>
<dbReference type="InterPro" id="IPR002119">
    <property type="entry name" value="Histone_H2A"/>
</dbReference>
<dbReference type="EMBL" id="JACMSC010000012">
    <property type="protein sequence ID" value="KAG6496521.1"/>
    <property type="molecule type" value="Genomic_DNA"/>
</dbReference>
<dbReference type="Gene3D" id="1.10.20.10">
    <property type="entry name" value="Histone, subunit A"/>
    <property type="match status" value="1"/>
</dbReference>
<dbReference type="SMART" id="SM00414">
    <property type="entry name" value="H2A"/>
    <property type="match status" value="1"/>
</dbReference>
<dbReference type="InterPro" id="IPR032454">
    <property type="entry name" value="Histone_H2A_C"/>
</dbReference>
<keyword evidence="1" id="KW-0158">Chromosome</keyword>
<comment type="similarity">
    <text evidence="1">Belongs to the histone H2A family.</text>
</comment>
<reference evidence="4 5" key="1">
    <citation type="submission" date="2020-08" db="EMBL/GenBank/DDBJ databases">
        <title>Plant Genome Project.</title>
        <authorList>
            <person name="Zhang R.-G."/>
        </authorList>
    </citation>
    <scope>NUCLEOTIDE SEQUENCE [LARGE SCALE GENOMIC DNA]</scope>
    <source>
        <tissue evidence="4">Rhizome</tissue>
    </source>
</reference>
<dbReference type="PRINTS" id="PR00620">
    <property type="entry name" value="HISTONEH2A"/>
</dbReference>
<dbReference type="Proteomes" id="UP000734854">
    <property type="component" value="Unassembled WGS sequence"/>
</dbReference>
<evidence type="ECO:0000313" key="4">
    <source>
        <dbReference type="EMBL" id="KAG6496521.1"/>
    </source>
</evidence>
<dbReference type="GO" id="GO:0003677">
    <property type="term" value="F:DNA binding"/>
    <property type="evidence" value="ECO:0007669"/>
    <property type="project" value="UniProtKB-KW"/>
</dbReference>
<evidence type="ECO:0000259" key="3">
    <source>
        <dbReference type="Pfam" id="PF16211"/>
    </source>
</evidence>
<feature type="domain" description="Histone H2A C-terminal" evidence="3">
    <location>
        <begin position="91"/>
        <end position="123"/>
    </location>
</feature>
<evidence type="ECO:0000256" key="2">
    <source>
        <dbReference type="SAM" id="MobiDB-lite"/>
    </source>
</evidence>
<keyword evidence="1" id="KW-0544">Nucleosome core</keyword>
<feature type="region of interest" description="Disordered" evidence="2">
    <location>
        <begin position="114"/>
        <end position="136"/>
    </location>
</feature>
<dbReference type="PANTHER" id="PTHR23430">
    <property type="entry name" value="HISTONE H2A"/>
    <property type="match status" value="1"/>
</dbReference>
<organism evidence="4 5">
    <name type="scientific">Zingiber officinale</name>
    <name type="common">Ginger</name>
    <name type="synonym">Amomum zingiber</name>
    <dbReference type="NCBI Taxonomy" id="94328"/>
    <lineage>
        <taxon>Eukaryota</taxon>
        <taxon>Viridiplantae</taxon>
        <taxon>Streptophyta</taxon>
        <taxon>Embryophyta</taxon>
        <taxon>Tracheophyta</taxon>
        <taxon>Spermatophyta</taxon>
        <taxon>Magnoliopsida</taxon>
        <taxon>Liliopsida</taxon>
        <taxon>Zingiberales</taxon>
        <taxon>Zingiberaceae</taxon>
        <taxon>Zingiber</taxon>
    </lineage>
</organism>
<proteinExistence type="inferred from homology"/>
<sequence>MSSMVEGATTTKSGRNKAKGMKVVSWSQKTDLQFPMGRIVCYLGRYSQRVGSGADPFLNLNLHFFIVQGVGVFRKCCIIPRHIQLPMKNDEEFGKLLTCATISNGGVVPNNHQTLLPKMQGRGKSKPEIRSPSQEF</sequence>
<keyword evidence="1" id="KW-0238">DNA-binding</keyword>
<dbReference type="InterPro" id="IPR009072">
    <property type="entry name" value="Histone-fold"/>
</dbReference>
<keyword evidence="1" id="KW-0539">Nucleus</keyword>
<name>A0A8J5FYF0_ZINOF</name>
<keyword evidence="5" id="KW-1185">Reference proteome</keyword>
<dbReference type="GO" id="GO:0000786">
    <property type="term" value="C:nucleosome"/>
    <property type="evidence" value="ECO:0007669"/>
    <property type="project" value="UniProtKB-KW"/>
</dbReference>
<comment type="subunit">
    <text evidence="1">The nucleosome is a histone octamer containing two molecules each of H2A, H2B, H3 and H4 assembled in one H3-H4 heterotetramer and two H2A-H2B heterodimers. The octamer wraps approximately 147 bp of DNA.</text>
</comment>
<dbReference type="GO" id="GO:0005634">
    <property type="term" value="C:nucleus"/>
    <property type="evidence" value="ECO:0007669"/>
    <property type="project" value="UniProtKB-SubCell"/>
</dbReference>
<dbReference type="GO" id="GO:0030527">
    <property type="term" value="F:structural constituent of chromatin"/>
    <property type="evidence" value="ECO:0007669"/>
    <property type="project" value="InterPro"/>
</dbReference>
<dbReference type="SUPFAM" id="SSF47113">
    <property type="entry name" value="Histone-fold"/>
    <property type="match status" value="1"/>
</dbReference>
<evidence type="ECO:0000313" key="5">
    <source>
        <dbReference type="Proteomes" id="UP000734854"/>
    </source>
</evidence>
<dbReference type="GO" id="GO:0046982">
    <property type="term" value="F:protein heterodimerization activity"/>
    <property type="evidence" value="ECO:0007669"/>
    <property type="project" value="InterPro"/>
</dbReference>
<comment type="subcellular location">
    <subcellularLocation>
        <location evidence="1">Nucleus</location>
    </subcellularLocation>
</comment>
<protein>
    <recommendedName>
        <fullName evidence="1">Histone H2A</fullName>
    </recommendedName>
</protein>
<comment type="caution">
    <text evidence="4">The sequence shown here is derived from an EMBL/GenBank/DDBJ whole genome shotgun (WGS) entry which is preliminary data.</text>
</comment>
<evidence type="ECO:0000256" key="1">
    <source>
        <dbReference type="RuleBase" id="RU003767"/>
    </source>
</evidence>
<dbReference type="AlphaFoldDB" id="A0A8J5FYF0"/>